<sequence length="136" mass="14594">MTSSYRQAPAMLAALLATAVIASPASAAQDADFHYDSTENLYRICSLAPDADGHLIASFACRAFLEATVQYHDGVTARNGLKRLICYPQGATIEDARDAFVAWAQANAENKELMGEQPVKGVVRALAAKYPCKGKK</sequence>
<organism evidence="3 4">
    <name type="scientific">Thiocapsa rosea</name>
    <dbReference type="NCBI Taxonomy" id="69360"/>
    <lineage>
        <taxon>Bacteria</taxon>
        <taxon>Pseudomonadati</taxon>
        <taxon>Pseudomonadota</taxon>
        <taxon>Gammaproteobacteria</taxon>
        <taxon>Chromatiales</taxon>
        <taxon>Chromatiaceae</taxon>
        <taxon>Thiocapsa</taxon>
    </lineage>
</organism>
<keyword evidence="4" id="KW-1185">Reference proteome</keyword>
<feature type="chain" id="PRO_5019836984" description="Rap1a immunity protein domain-containing protein" evidence="1">
    <location>
        <begin position="28"/>
        <end position="136"/>
    </location>
</feature>
<evidence type="ECO:0000313" key="3">
    <source>
        <dbReference type="EMBL" id="RKT45122.1"/>
    </source>
</evidence>
<dbReference type="EMBL" id="RBXL01000001">
    <property type="protein sequence ID" value="RKT45122.1"/>
    <property type="molecule type" value="Genomic_DNA"/>
</dbReference>
<comment type="caution">
    <text evidence="3">The sequence shown here is derived from an EMBL/GenBank/DDBJ whole genome shotgun (WGS) entry which is preliminary data.</text>
</comment>
<feature type="domain" description="Rap1a immunity protein" evidence="2">
    <location>
        <begin position="38"/>
        <end position="132"/>
    </location>
</feature>
<accession>A0A495V6U9</accession>
<dbReference type="RefSeq" id="WP_120797450.1">
    <property type="nucleotide sequence ID" value="NZ_RBXL01000001.1"/>
</dbReference>
<dbReference type="Pfam" id="PF18602">
    <property type="entry name" value="Rap1a"/>
    <property type="match status" value="1"/>
</dbReference>
<gene>
    <name evidence="3" type="ORF">BDD21_2539</name>
</gene>
<dbReference type="InterPro" id="IPR041238">
    <property type="entry name" value="Rap1a"/>
</dbReference>
<keyword evidence="1" id="KW-0732">Signal</keyword>
<reference evidence="3 4" key="1">
    <citation type="submission" date="2018-10" db="EMBL/GenBank/DDBJ databases">
        <title>Genomic Encyclopedia of Archaeal and Bacterial Type Strains, Phase II (KMG-II): from individual species to whole genera.</title>
        <authorList>
            <person name="Goeker M."/>
        </authorList>
    </citation>
    <scope>NUCLEOTIDE SEQUENCE [LARGE SCALE GENOMIC DNA]</scope>
    <source>
        <strain evidence="3 4">DSM 235</strain>
    </source>
</reference>
<evidence type="ECO:0000313" key="4">
    <source>
        <dbReference type="Proteomes" id="UP000274556"/>
    </source>
</evidence>
<proteinExistence type="predicted"/>
<evidence type="ECO:0000256" key="1">
    <source>
        <dbReference type="SAM" id="SignalP"/>
    </source>
</evidence>
<name>A0A495V6U9_9GAMM</name>
<protein>
    <recommendedName>
        <fullName evidence="2">Rap1a immunity protein domain-containing protein</fullName>
    </recommendedName>
</protein>
<dbReference type="AlphaFoldDB" id="A0A495V6U9"/>
<evidence type="ECO:0000259" key="2">
    <source>
        <dbReference type="Pfam" id="PF18602"/>
    </source>
</evidence>
<feature type="signal peptide" evidence="1">
    <location>
        <begin position="1"/>
        <end position="27"/>
    </location>
</feature>
<dbReference type="OrthoDB" id="5770176at2"/>
<dbReference type="Proteomes" id="UP000274556">
    <property type="component" value="Unassembled WGS sequence"/>
</dbReference>